<protein>
    <submittedName>
        <fullName evidence="1">Uncharacterized protein</fullName>
    </submittedName>
</protein>
<organism evidence="1 2">
    <name type="scientific">Microvirga aerophila</name>
    <dbReference type="NCBI Taxonomy" id="670291"/>
    <lineage>
        <taxon>Bacteria</taxon>
        <taxon>Pseudomonadati</taxon>
        <taxon>Pseudomonadota</taxon>
        <taxon>Alphaproteobacteria</taxon>
        <taxon>Hyphomicrobiales</taxon>
        <taxon>Methylobacteriaceae</taxon>
        <taxon>Microvirga</taxon>
    </lineage>
</organism>
<comment type="caution">
    <text evidence="1">The sequence shown here is derived from an EMBL/GenBank/DDBJ whole genome shotgun (WGS) entry which is preliminary data.</text>
</comment>
<accession>A0A512C0K9</accession>
<proteinExistence type="predicted"/>
<dbReference type="EMBL" id="BJYU01000121">
    <property type="protein sequence ID" value="GEO17735.1"/>
    <property type="molecule type" value="Genomic_DNA"/>
</dbReference>
<sequence>MRTPERRKAVSIGRPQASLRIDELGLTLAEAKTLLSGLQARITDVQIRDITQHSNPAPAAIDCGN</sequence>
<dbReference type="Proteomes" id="UP000321085">
    <property type="component" value="Unassembled WGS sequence"/>
</dbReference>
<gene>
    <name evidence="1" type="ORF">MAE02_54310</name>
</gene>
<dbReference type="AlphaFoldDB" id="A0A512C0K9"/>
<name>A0A512C0K9_9HYPH</name>
<evidence type="ECO:0000313" key="2">
    <source>
        <dbReference type="Proteomes" id="UP000321085"/>
    </source>
</evidence>
<reference evidence="1 2" key="1">
    <citation type="submission" date="2019-07" db="EMBL/GenBank/DDBJ databases">
        <title>Whole genome shotgun sequence of Microvirga aerophila NBRC 106136.</title>
        <authorList>
            <person name="Hosoyama A."/>
            <person name="Uohara A."/>
            <person name="Ohji S."/>
            <person name="Ichikawa N."/>
        </authorList>
    </citation>
    <scope>NUCLEOTIDE SEQUENCE [LARGE SCALE GENOMIC DNA]</scope>
    <source>
        <strain evidence="1 2">NBRC 106136</strain>
    </source>
</reference>
<evidence type="ECO:0000313" key="1">
    <source>
        <dbReference type="EMBL" id="GEO17735.1"/>
    </source>
</evidence>
<keyword evidence="2" id="KW-1185">Reference proteome</keyword>